<evidence type="ECO:0000313" key="3">
    <source>
        <dbReference type="Proteomes" id="UP000306441"/>
    </source>
</evidence>
<comment type="caution">
    <text evidence="2">The sequence shown here is derived from an EMBL/GenBank/DDBJ whole genome shotgun (WGS) entry which is preliminary data.</text>
</comment>
<gene>
    <name evidence="2" type="ORF">E6C48_01915</name>
</gene>
<dbReference type="RefSeq" id="WP_136353410.1">
    <property type="nucleotide sequence ID" value="NZ_SSNY01000001.1"/>
</dbReference>
<dbReference type="EMBL" id="SSNY01000001">
    <property type="protein sequence ID" value="THF59830.1"/>
    <property type="molecule type" value="Genomic_DNA"/>
</dbReference>
<dbReference type="Proteomes" id="UP000306441">
    <property type="component" value="Unassembled WGS sequence"/>
</dbReference>
<evidence type="ECO:0000256" key="1">
    <source>
        <dbReference type="SAM" id="Phobius"/>
    </source>
</evidence>
<protein>
    <submittedName>
        <fullName evidence="2">Uncharacterized protein</fullName>
    </submittedName>
</protein>
<keyword evidence="1" id="KW-0472">Membrane</keyword>
<keyword evidence="1" id="KW-1133">Transmembrane helix</keyword>
<proteinExistence type="predicted"/>
<name>A0ABY2QC29_9HYPH</name>
<accession>A0ABY2QC29</accession>
<feature type="transmembrane region" description="Helical" evidence="1">
    <location>
        <begin position="81"/>
        <end position="107"/>
    </location>
</feature>
<sequence>MAVNLNKWFPLPSAAPRISLRSPSGTVMRHLLSSFLALHWAALFALLAFVCTTGAGALENALASFGATHADPQSLNLDGMLMAAPLAAAFLVVAAVFCWALIETFLGKDAGSTETIFKIGFVAAGGVSLLVLVCGTARGIEGLFLPSAAHLAALAASYLAVVGERLTAPQPKAVPVPASRTTIHAMARGAAHASLLSRISGRPDSGAHS</sequence>
<reference evidence="2 3" key="1">
    <citation type="submission" date="2019-04" db="EMBL/GenBank/DDBJ databases">
        <title>Mesorhizobium composti sp. nov., isolated from compost.</title>
        <authorList>
            <person name="Lin S.-Y."/>
            <person name="Hameed A."/>
            <person name="Hsieh Y.-T."/>
            <person name="Young C.-C."/>
        </authorList>
    </citation>
    <scope>NUCLEOTIDE SEQUENCE [LARGE SCALE GENOMIC DNA]</scope>
    <source>
        <strain evidence="2 3">CC-YTH430</strain>
    </source>
</reference>
<keyword evidence="1" id="KW-0812">Transmembrane</keyword>
<organism evidence="2 3">
    <name type="scientific">Ollibium composti</name>
    <dbReference type="NCBI Taxonomy" id="2675109"/>
    <lineage>
        <taxon>Bacteria</taxon>
        <taxon>Pseudomonadati</taxon>
        <taxon>Pseudomonadota</taxon>
        <taxon>Alphaproteobacteria</taxon>
        <taxon>Hyphomicrobiales</taxon>
        <taxon>Phyllobacteriaceae</taxon>
        <taxon>Ollibium</taxon>
    </lineage>
</organism>
<keyword evidence="3" id="KW-1185">Reference proteome</keyword>
<evidence type="ECO:0000313" key="2">
    <source>
        <dbReference type="EMBL" id="THF59830.1"/>
    </source>
</evidence>
<feature type="transmembrane region" description="Helical" evidence="1">
    <location>
        <begin position="119"/>
        <end position="138"/>
    </location>
</feature>